<protein>
    <submittedName>
        <fullName evidence="3">Glycosyl transferase group 1</fullName>
    </submittedName>
</protein>
<dbReference type="RefSeq" id="WP_013757471.1">
    <property type="nucleotide sequence ID" value="NC_015500.1"/>
</dbReference>
<dbReference type="InterPro" id="IPR001296">
    <property type="entry name" value="Glyco_trans_1"/>
</dbReference>
<dbReference type="Gene3D" id="3.40.50.2000">
    <property type="entry name" value="Glycogen Phosphorylase B"/>
    <property type="match status" value="2"/>
</dbReference>
<dbReference type="Pfam" id="PF13439">
    <property type="entry name" value="Glyco_transf_4"/>
    <property type="match status" value="1"/>
</dbReference>
<dbReference type="HOGENOM" id="CLU_041001_0_0_12"/>
<dbReference type="GO" id="GO:0016757">
    <property type="term" value="F:glycosyltransferase activity"/>
    <property type="evidence" value="ECO:0007669"/>
    <property type="project" value="InterPro"/>
</dbReference>
<accession>F4LMJ0</accession>
<feature type="domain" description="Glycosyl transferase family 1" evidence="1">
    <location>
        <begin position="195"/>
        <end position="331"/>
    </location>
</feature>
<dbReference type="AlphaFoldDB" id="F4LMJ0"/>
<feature type="domain" description="Glycosyltransferase subfamily 4-like N-terminal" evidence="2">
    <location>
        <begin position="13"/>
        <end position="188"/>
    </location>
</feature>
<keyword evidence="4" id="KW-1185">Reference proteome</keyword>
<dbReference type="InterPro" id="IPR028098">
    <property type="entry name" value="Glyco_trans_4-like_N"/>
</dbReference>
<sequence length="372" mass="42749">MKVAIVHDWLVNYGGAELFVEYLLKLYPDAELFTLVYDKKRLGAHFEHCKIHTSFFQRIPFSSKIYTKLLKFMPSAFESFDFSGFDLVISSSSSCAKGVITPPYVPHVAFIHSPMRYAWDLFFDYRKRSGFLTRLFMDTWMPQIRLWDYVSSQRVDLLAANSRYIARRIKKFWNRDAAVVYLPVDVSRFTPCDDEPDTFYVAFSRLVPYKRIDLAVSACKKLGRKLIVIGSGSEEKRLRKLAAGDRNIVFTGRLSDEALLNYLQRCRALIFCAEEDFGFVPLEVQACGRPVIAFGRGGAKETVVDGKTGIFFEKQETDSVADAILSFEALDQKSVFKKDVISAHAKSFTEERFQREFKALVQEAFRKATYQP</sequence>
<dbReference type="Proteomes" id="UP000006546">
    <property type="component" value="Chromosome"/>
</dbReference>
<dbReference type="OrthoDB" id="9801609at2"/>
<proteinExistence type="predicted"/>
<dbReference type="InterPro" id="IPR050194">
    <property type="entry name" value="Glycosyltransferase_grp1"/>
</dbReference>
<dbReference type="STRING" id="906968.Trebr_0304"/>
<name>F4LMJ0_TREBD</name>
<evidence type="ECO:0000259" key="1">
    <source>
        <dbReference type="Pfam" id="PF00534"/>
    </source>
</evidence>
<dbReference type="KEGG" id="tbe:Trebr_0304"/>
<evidence type="ECO:0000313" key="4">
    <source>
        <dbReference type="Proteomes" id="UP000006546"/>
    </source>
</evidence>
<organism evidence="3 4">
    <name type="scientific">Treponema brennaborense (strain DSM 12168 / CIP 105900 / DD5/3)</name>
    <dbReference type="NCBI Taxonomy" id="906968"/>
    <lineage>
        <taxon>Bacteria</taxon>
        <taxon>Pseudomonadati</taxon>
        <taxon>Spirochaetota</taxon>
        <taxon>Spirochaetia</taxon>
        <taxon>Spirochaetales</taxon>
        <taxon>Treponemataceae</taxon>
        <taxon>Treponema</taxon>
    </lineage>
</organism>
<keyword evidence="3" id="KW-0808">Transferase</keyword>
<dbReference type="PANTHER" id="PTHR45947">
    <property type="entry name" value="SULFOQUINOVOSYL TRANSFERASE SQD2"/>
    <property type="match status" value="1"/>
</dbReference>
<dbReference type="PANTHER" id="PTHR45947:SF3">
    <property type="entry name" value="SULFOQUINOVOSYL TRANSFERASE SQD2"/>
    <property type="match status" value="1"/>
</dbReference>
<evidence type="ECO:0000259" key="2">
    <source>
        <dbReference type="Pfam" id="PF13439"/>
    </source>
</evidence>
<gene>
    <name evidence="3" type="ordered locus">Trebr_0304</name>
</gene>
<dbReference type="Pfam" id="PF00534">
    <property type="entry name" value="Glycos_transf_1"/>
    <property type="match status" value="1"/>
</dbReference>
<dbReference type="SUPFAM" id="SSF53756">
    <property type="entry name" value="UDP-Glycosyltransferase/glycogen phosphorylase"/>
    <property type="match status" value="1"/>
</dbReference>
<dbReference type="EMBL" id="CP002696">
    <property type="protein sequence ID" value="AEE15752.1"/>
    <property type="molecule type" value="Genomic_DNA"/>
</dbReference>
<reference evidence="4" key="1">
    <citation type="submission" date="2011-04" db="EMBL/GenBank/DDBJ databases">
        <title>The complete genome of Treponema brennaborense DSM 12168.</title>
        <authorList>
            <person name="Lucas S."/>
            <person name="Han J."/>
            <person name="Lapidus A."/>
            <person name="Bruce D."/>
            <person name="Goodwin L."/>
            <person name="Pitluck S."/>
            <person name="Peters L."/>
            <person name="Kyrpides N."/>
            <person name="Mavromatis K."/>
            <person name="Ivanova N."/>
            <person name="Mikhailova N."/>
            <person name="Pagani I."/>
            <person name="Teshima H."/>
            <person name="Detter J.C."/>
            <person name="Tapia R."/>
            <person name="Han C."/>
            <person name="Land M."/>
            <person name="Hauser L."/>
            <person name="Markowitz V."/>
            <person name="Cheng J.-F."/>
            <person name="Hugenholtz P."/>
            <person name="Woyke T."/>
            <person name="Wu D."/>
            <person name="Gronow S."/>
            <person name="Wellnitz S."/>
            <person name="Brambilla E."/>
            <person name="Klenk H.-P."/>
            <person name="Eisen J.A."/>
        </authorList>
    </citation>
    <scope>NUCLEOTIDE SEQUENCE [LARGE SCALE GENOMIC DNA]</scope>
    <source>
        <strain evidence="4">DSM 12168 / CIP 105900 / DD5/3</strain>
    </source>
</reference>
<evidence type="ECO:0000313" key="3">
    <source>
        <dbReference type="EMBL" id="AEE15752.1"/>
    </source>
</evidence>
<dbReference type="eggNOG" id="COG0438">
    <property type="taxonomic scope" value="Bacteria"/>
</dbReference>